<evidence type="ECO:0000313" key="1">
    <source>
        <dbReference type="EMBL" id="KAF6504022.1"/>
    </source>
</evidence>
<dbReference type="Proteomes" id="UP000593571">
    <property type="component" value="Unassembled WGS sequence"/>
</dbReference>
<name>A0A7J8K596_ROUAE</name>
<organism evidence="1 2">
    <name type="scientific">Rousettus aegyptiacus</name>
    <name type="common">Egyptian fruit bat</name>
    <name type="synonym">Pteropus aegyptiacus</name>
    <dbReference type="NCBI Taxonomy" id="9407"/>
    <lineage>
        <taxon>Eukaryota</taxon>
        <taxon>Metazoa</taxon>
        <taxon>Chordata</taxon>
        <taxon>Craniata</taxon>
        <taxon>Vertebrata</taxon>
        <taxon>Euteleostomi</taxon>
        <taxon>Mammalia</taxon>
        <taxon>Eutheria</taxon>
        <taxon>Laurasiatheria</taxon>
        <taxon>Chiroptera</taxon>
        <taxon>Yinpterochiroptera</taxon>
        <taxon>Pteropodoidea</taxon>
        <taxon>Pteropodidae</taxon>
        <taxon>Rousettinae</taxon>
        <taxon>Rousettus</taxon>
    </lineage>
</organism>
<comment type="caution">
    <text evidence="1">The sequence shown here is derived from an EMBL/GenBank/DDBJ whole genome shotgun (WGS) entry which is preliminary data.</text>
</comment>
<evidence type="ECO:0000313" key="2">
    <source>
        <dbReference type="Proteomes" id="UP000593571"/>
    </source>
</evidence>
<protein>
    <submittedName>
        <fullName evidence="1">BCL2 associated transcription factor 1</fullName>
    </submittedName>
</protein>
<reference evidence="1 2" key="1">
    <citation type="journal article" date="2020" name="Nature">
        <title>Six reference-quality genomes reveal evolution of bat adaptations.</title>
        <authorList>
            <person name="Jebb D."/>
            <person name="Huang Z."/>
            <person name="Pippel M."/>
            <person name="Hughes G.M."/>
            <person name="Lavrichenko K."/>
            <person name="Devanna P."/>
            <person name="Winkler S."/>
            <person name="Jermiin L.S."/>
            <person name="Skirmuntt E.C."/>
            <person name="Katzourakis A."/>
            <person name="Burkitt-Gray L."/>
            <person name="Ray D.A."/>
            <person name="Sullivan K.A.M."/>
            <person name="Roscito J.G."/>
            <person name="Kirilenko B.M."/>
            <person name="Davalos L.M."/>
            <person name="Corthals A.P."/>
            <person name="Power M.L."/>
            <person name="Jones G."/>
            <person name="Ransome R.D."/>
            <person name="Dechmann D.K.N."/>
            <person name="Locatelli A.G."/>
            <person name="Puechmaille S.J."/>
            <person name="Fedrigo O."/>
            <person name="Jarvis E.D."/>
            <person name="Hiller M."/>
            <person name="Vernes S.C."/>
            <person name="Myers E.W."/>
            <person name="Teeling E.C."/>
        </authorList>
    </citation>
    <scope>NUCLEOTIDE SEQUENCE [LARGE SCALE GENOMIC DNA]</scope>
    <source>
        <strain evidence="1">MRouAeg1</strain>
        <tissue evidence="1">Muscle</tissue>
    </source>
</reference>
<dbReference type="EMBL" id="JACASE010000001">
    <property type="protein sequence ID" value="KAF6504022.1"/>
    <property type="molecule type" value="Genomic_DNA"/>
</dbReference>
<accession>A0A7J8K596</accession>
<sequence length="97" mass="11221">MMTEMMVWTIGPKEEEVVVLFNVAEGALTSKNQVAVQNGLMTNTKGMGSLKMKKRPWKIMKKRRTDAKKKRNSKSEVRLKQRAELAPTIFYLIFVFK</sequence>
<gene>
    <name evidence="1" type="ORF">HJG63_001420</name>
</gene>
<keyword evidence="2" id="KW-1185">Reference proteome</keyword>
<dbReference type="AlphaFoldDB" id="A0A7J8K596"/>
<proteinExistence type="predicted"/>